<feature type="transmembrane region" description="Helical" evidence="1">
    <location>
        <begin position="275"/>
        <end position="291"/>
    </location>
</feature>
<comment type="caution">
    <text evidence="2">The sequence shown here is derived from an EMBL/GenBank/DDBJ whole genome shotgun (WGS) entry which is preliminary data.</text>
</comment>
<keyword evidence="3" id="KW-1185">Reference proteome</keyword>
<dbReference type="EMBL" id="JBHSFE010000008">
    <property type="protein sequence ID" value="MFC4608089.1"/>
    <property type="molecule type" value="Genomic_DNA"/>
</dbReference>
<dbReference type="Proteomes" id="UP001595993">
    <property type="component" value="Unassembled WGS sequence"/>
</dbReference>
<protein>
    <submittedName>
        <fullName evidence="2">Rhomboid-like protein</fullName>
    </submittedName>
</protein>
<dbReference type="InterPro" id="IPR046862">
    <property type="entry name" value="Rhomboid_2"/>
</dbReference>
<dbReference type="RefSeq" id="WP_381193297.1">
    <property type="nucleotide sequence ID" value="NZ_JBHSFE010000008.1"/>
</dbReference>
<keyword evidence="1" id="KW-1133">Transmembrane helix</keyword>
<feature type="transmembrane region" description="Helical" evidence="1">
    <location>
        <begin position="193"/>
        <end position="216"/>
    </location>
</feature>
<gene>
    <name evidence="2" type="ORF">ACFO9E_09695</name>
</gene>
<proteinExistence type="predicted"/>
<evidence type="ECO:0000256" key="1">
    <source>
        <dbReference type="SAM" id="Phobius"/>
    </source>
</evidence>
<reference evidence="3" key="1">
    <citation type="journal article" date="2019" name="Int. J. Syst. Evol. Microbiol.">
        <title>The Global Catalogue of Microorganisms (GCM) 10K type strain sequencing project: providing services to taxonomists for standard genome sequencing and annotation.</title>
        <authorList>
            <consortium name="The Broad Institute Genomics Platform"/>
            <consortium name="The Broad Institute Genome Sequencing Center for Infectious Disease"/>
            <person name="Wu L."/>
            <person name="Ma J."/>
        </authorList>
    </citation>
    <scope>NUCLEOTIDE SEQUENCE [LARGE SCALE GENOMIC DNA]</scope>
    <source>
        <strain evidence="3">CGMCC 4.7139</strain>
    </source>
</reference>
<keyword evidence="1" id="KW-0472">Membrane</keyword>
<evidence type="ECO:0000313" key="3">
    <source>
        <dbReference type="Proteomes" id="UP001595993"/>
    </source>
</evidence>
<feature type="transmembrane region" description="Helical" evidence="1">
    <location>
        <begin position="158"/>
        <end position="181"/>
    </location>
</feature>
<accession>A0ABV9G4L4</accession>
<keyword evidence="1" id="KW-0812">Transmembrane</keyword>
<feature type="transmembrane region" description="Helical" evidence="1">
    <location>
        <begin position="228"/>
        <end position="245"/>
    </location>
</feature>
<sequence>MHRPTTSDRATGQELLNAVPTQRARSAPVLTAPVPAPAVATDRATGQELLNAVPNQRARPAPVVTSPVPAPAAPTAVTPAVPVVAPAPRAGLPGWRRALQLLPTPTGTPFTFCYVLVLIATSLFVQHGDPDTVSTLLRGSSTDVAHLMDRPLLVLGASALWVAGDPLGPYAIAFFFTLTALERRIGGWRTAGVFLAGHVGATLATEIPVGVSVVAGHLPATSLHRLDYGISFGLMASIGALAGLFGPLLRATLLGFVSLMLLQDLLAFADPLTNWGHPLALLAGIACWPAVRRWARWRNGFALLDR</sequence>
<organism evidence="2 3">
    <name type="scientific">Streptomyces maoxianensis</name>
    <dbReference type="NCBI Taxonomy" id="1459942"/>
    <lineage>
        <taxon>Bacteria</taxon>
        <taxon>Bacillati</taxon>
        <taxon>Actinomycetota</taxon>
        <taxon>Actinomycetes</taxon>
        <taxon>Kitasatosporales</taxon>
        <taxon>Streptomycetaceae</taxon>
        <taxon>Streptomyces</taxon>
    </lineage>
</organism>
<evidence type="ECO:0000313" key="2">
    <source>
        <dbReference type="EMBL" id="MFC4608089.1"/>
    </source>
</evidence>
<name>A0ABV9G4L4_9ACTN</name>
<dbReference type="Pfam" id="PF20401">
    <property type="entry name" value="Rhomboid_2"/>
    <property type="match status" value="1"/>
</dbReference>